<dbReference type="EMBL" id="FOLX01000001">
    <property type="protein sequence ID" value="SFD03531.1"/>
    <property type="molecule type" value="Genomic_DNA"/>
</dbReference>
<sequence>MKQLATLNVIAWSVFWVFGALAVTEDPGNAMRMSLYALTAFAGLALGIRSYLKICRSGDSRAGSITLTPNEV</sequence>
<keyword evidence="1" id="KW-1133">Transmembrane helix</keyword>
<keyword evidence="1" id="KW-0812">Transmembrane</keyword>
<gene>
    <name evidence="2" type="ORF">SAMN05421762_3271</name>
</gene>
<name>A0A1I1P0T6_9RHOB</name>
<feature type="transmembrane region" description="Helical" evidence="1">
    <location>
        <begin position="35"/>
        <end position="52"/>
    </location>
</feature>
<dbReference type="AlphaFoldDB" id="A0A1I1P0T6"/>
<keyword evidence="1" id="KW-0472">Membrane</keyword>
<accession>A0A1I1P0T6</accession>
<keyword evidence="3" id="KW-1185">Reference proteome</keyword>
<evidence type="ECO:0000256" key="1">
    <source>
        <dbReference type="SAM" id="Phobius"/>
    </source>
</evidence>
<dbReference type="RefSeq" id="WP_093445822.1">
    <property type="nucleotide sequence ID" value="NZ_FNZG01000001.1"/>
</dbReference>
<dbReference type="OrthoDB" id="7869559at2"/>
<organism evidence="2 3">
    <name type="scientific">Pseudooceanicola nitratireducens</name>
    <dbReference type="NCBI Taxonomy" id="517719"/>
    <lineage>
        <taxon>Bacteria</taxon>
        <taxon>Pseudomonadati</taxon>
        <taxon>Pseudomonadota</taxon>
        <taxon>Alphaproteobacteria</taxon>
        <taxon>Rhodobacterales</taxon>
        <taxon>Paracoccaceae</taxon>
        <taxon>Pseudooceanicola</taxon>
    </lineage>
</organism>
<dbReference type="Proteomes" id="UP000231644">
    <property type="component" value="Unassembled WGS sequence"/>
</dbReference>
<dbReference type="STRING" id="517719.SAMN05421762_3271"/>
<proteinExistence type="predicted"/>
<evidence type="ECO:0000313" key="3">
    <source>
        <dbReference type="Proteomes" id="UP000231644"/>
    </source>
</evidence>
<reference evidence="2 3" key="1">
    <citation type="submission" date="2016-10" db="EMBL/GenBank/DDBJ databases">
        <authorList>
            <person name="de Groot N.N."/>
        </authorList>
    </citation>
    <scope>NUCLEOTIDE SEQUENCE [LARGE SCALE GENOMIC DNA]</scope>
    <source>
        <strain evidence="2 3">DSM 29619</strain>
    </source>
</reference>
<evidence type="ECO:0000313" key="2">
    <source>
        <dbReference type="EMBL" id="SFD03531.1"/>
    </source>
</evidence>
<protein>
    <submittedName>
        <fullName evidence="2">Uncharacterized protein</fullName>
    </submittedName>
</protein>